<organism evidence="8 9">
    <name type="scientific">Conexibacter stalactiti</name>
    <dbReference type="NCBI Taxonomy" id="1940611"/>
    <lineage>
        <taxon>Bacteria</taxon>
        <taxon>Bacillati</taxon>
        <taxon>Actinomycetota</taxon>
        <taxon>Thermoleophilia</taxon>
        <taxon>Solirubrobacterales</taxon>
        <taxon>Conexibacteraceae</taxon>
        <taxon>Conexibacter</taxon>
    </lineage>
</organism>
<gene>
    <name evidence="8" type="ORF">R7226_15950</name>
</gene>
<dbReference type="PANTHER" id="PTHR43124:SF3">
    <property type="entry name" value="CHLORAMPHENICOL EFFLUX PUMP RV0191"/>
    <property type="match status" value="1"/>
</dbReference>
<feature type="transmembrane region" description="Helical" evidence="6">
    <location>
        <begin position="110"/>
        <end position="129"/>
    </location>
</feature>
<dbReference type="EMBL" id="JAWSTH010000041">
    <property type="protein sequence ID" value="MDW5595842.1"/>
    <property type="molecule type" value="Genomic_DNA"/>
</dbReference>
<sequence>MPEPGRFRFPLVVFAFAICSFAIGTTEFVAIGLLPEVSDALDISTPMAGHLVSAYALGVVVGAPLMIALGARMPRRALLIALMTLFVLGNIASALAPSFGTLFVARVITALPHGAVFGLSAVVAAQLVAPARRAQAISLAFLGLTLSSFVGAPASTLVGQQLGWRAAFVLVTVLGLIGLLALVATMPRLPRPEGVTLKREISVLVKPRVLLSLSIAVVGFAGIFAAIGYVAPILQNDAGFPKGSAIWGLSVFGLGMTVGNLLSARLQRLRVHSPRDSAVLMAQVLALLGVVLACFVATAHVPPLAVVNVFLIGVVGFTAVPILQAQLLDMAAAAPTMASATVHSAFNVGNALGPFAGGLAIDAGLGDASAAGAGAVLAACGLLLAAAAIRAARPAADPAPA</sequence>
<dbReference type="Gene3D" id="1.20.1250.20">
    <property type="entry name" value="MFS general substrate transporter like domains"/>
    <property type="match status" value="1"/>
</dbReference>
<feature type="transmembrane region" description="Helical" evidence="6">
    <location>
        <begin position="304"/>
        <end position="323"/>
    </location>
</feature>
<keyword evidence="3 6" id="KW-0812">Transmembrane</keyword>
<feature type="transmembrane region" description="Helical" evidence="6">
    <location>
        <begin position="12"/>
        <end position="34"/>
    </location>
</feature>
<evidence type="ECO:0000256" key="3">
    <source>
        <dbReference type="ARBA" id="ARBA00022692"/>
    </source>
</evidence>
<feature type="transmembrane region" description="Helical" evidence="6">
    <location>
        <begin position="368"/>
        <end position="389"/>
    </location>
</feature>
<protein>
    <submittedName>
        <fullName evidence="8">MFS transporter</fullName>
    </submittedName>
</protein>
<evidence type="ECO:0000313" key="8">
    <source>
        <dbReference type="EMBL" id="MDW5595842.1"/>
    </source>
</evidence>
<dbReference type="CDD" id="cd17324">
    <property type="entry name" value="MFS_NepI_like"/>
    <property type="match status" value="1"/>
</dbReference>
<keyword evidence="4 6" id="KW-1133">Transmembrane helix</keyword>
<evidence type="ECO:0000256" key="2">
    <source>
        <dbReference type="ARBA" id="ARBA00022475"/>
    </source>
</evidence>
<keyword evidence="2" id="KW-1003">Cell membrane</keyword>
<feature type="domain" description="Major facilitator superfamily (MFS) profile" evidence="7">
    <location>
        <begin position="12"/>
        <end position="393"/>
    </location>
</feature>
<feature type="transmembrane region" description="Helical" evidence="6">
    <location>
        <begin position="209"/>
        <end position="234"/>
    </location>
</feature>
<dbReference type="InterPro" id="IPR020846">
    <property type="entry name" value="MFS_dom"/>
</dbReference>
<evidence type="ECO:0000256" key="4">
    <source>
        <dbReference type="ARBA" id="ARBA00022989"/>
    </source>
</evidence>
<evidence type="ECO:0000256" key="1">
    <source>
        <dbReference type="ARBA" id="ARBA00004651"/>
    </source>
</evidence>
<dbReference type="PROSITE" id="PS50850">
    <property type="entry name" value="MFS"/>
    <property type="match status" value="1"/>
</dbReference>
<keyword evidence="5 6" id="KW-0472">Membrane</keyword>
<evidence type="ECO:0000313" key="9">
    <source>
        <dbReference type="Proteomes" id="UP001284601"/>
    </source>
</evidence>
<dbReference type="InterPro" id="IPR011701">
    <property type="entry name" value="MFS"/>
</dbReference>
<reference evidence="9" key="1">
    <citation type="submission" date="2023-07" db="EMBL/GenBank/DDBJ databases">
        <title>Conexibacter stalactiti sp. nov., isolated from stalactites in a lava cave and emended description of the genus Conexibacter.</title>
        <authorList>
            <person name="Lee S.D."/>
        </authorList>
    </citation>
    <scope>NUCLEOTIDE SEQUENCE [LARGE SCALE GENOMIC DNA]</scope>
    <source>
        <strain evidence="9">KCTC 39840</strain>
    </source>
</reference>
<feature type="transmembrane region" description="Helical" evidence="6">
    <location>
        <begin position="54"/>
        <end position="71"/>
    </location>
</feature>
<keyword evidence="9" id="KW-1185">Reference proteome</keyword>
<evidence type="ECO:0000256" key="6">
    <source>
        <dbReference type="SAM" id="Phobius"/>
    </source>
</evidence>
<evidence type="ECO:0000256" key="5">
    <source>
        <dbReference type="ARBA" id="ARBA00023136"/>
    </source>
</evidence>
<dbReference type="RefSeq" id="WP_318598186.1">
    <property type="nucleotide sequence ID" value="NZ_JAWSTH010000041.1"/>
</dbReference>
<dbReference type="SUPFAM" id="SSF103473">
    <property type="entry name" value="MFS general substrate transporter"/>
    <property type="match status" value="1"/>
</dbReference>
<feature type="transmembrane region" description="Helical" evidence="6">
    <location>
        <begin position="78"/>
        <end position="104"/>
    </location>
</feature>
<proteinExistence type="predicted"/>
<comment type="subcellular location">
    <subcellularLocation>
        <location evidence="1">Cell membrane</location>
        <topology evidence="1">Multi-pass membrane protein</topology>
    </subcellularLocation>
</comment>
<evidence type="ECO:0000259" key="7">
    <source>
        <dbReference type="PROSITE" id="PS50850"/>
    </source>
</evidence>
<feature type="transmembrane region" description="Helical" evidence="6">
    <location>
        <begin position="166"/>
        <end position="189"/>
    </location>
</feature>
<dbReference type="Pfam" id="PF07690">
    <property type="entry name" value="MFS_1"/>
    <property type="match status" value="1"/>
</dbReference>
<feature type="transmembrane region" description="Helical" evidence="6">
    <location>
        <begin position="246"/>
        <end position="266"/>
    </location>
</feature>
<dbReference type="PANTHER" id="PTHR43124">
    <property type="entry name" value="PURINE EFFLUX PUMP PBUE"/>
    <property type="match status" value="1"/>
</dbReference>
<dbReference type="InterPro" id="IPR036259">
    <property type="entry name" value="MFS_trans_sf"/>
</dbReference>
<comment type="caution">
    <text evidence="8">The sequence shown here is derived from an EMBL/GenBank/DDBJ whole genome shotgun (WGS) entry which is preliminary data.</text>
</comment>
<accession>A0ABU4HRC9</accession>
<dbReference type="Proteomes" id="UP001284601">
    <property type="component" value="Unassembled WGS sequence"/>
</dbReference>
<feature type="transmembrane region" description="Helical" evidence="6">
    <location>
        <begin position="278"/>
        <end position="298"/>
    </location>
</feature>
<dbReference type="InterPro" id="IPR050189">
    <property type="entry name" value="MFS_Efflux_Transporters"/>
</dbReference>
<name>A0ABU4HRC9_9ACTN</name>
<feature type="transmembrane region" description="Helical" evidence="6">
    <location>
        <begin position="136"/>
        <end position="154"/>
    </location>
</feature>